<sequence>MGLHKILAKLKRLKNFLEKFQKMEIGDIPMMYNFAIERYIEAQSLLATNQKDSTLKTIEIDSKEKFLTTKRSVKKRKEKKRITTFILNGKIIDDYDSIIAHYFNHFKNIMLAKSSSSKKLNSNCLVHGNKLSLQQ</sequence>
<dbReference type="EnsemblPlants" id="evm.model.02.2219">
    <property type="protein sequence ID" value="cds.evm.model.02.2219"/>
    <property type="gene ID" value="evm.TU.02.2219"/>
</dbReference>
<reference evidence="1" key="1">
    <citation type="submission" date="2018-11" db="EMBL/GenBank/DDBJ databases">
        <authorList>
            <person name="Grassa J C."/>
        </authorList>
    </citation>
    <scope>NUCLEOTIDE SEQUENCE [LARGE SCALE GENOMIC DNA]</scope>
</reference>
<name>A0A803NWW8_CANSA</name>
<protein>
    <submittedName>
        <fullName evidence="1">Uncharacterized protein</fullName>
    </submittedName>
</protein>
<dbReference type="Gramene" id="evm.model.02.2219">
    <property type="protein sequence ID" value="cds.evm.model.02.2219"/>
    <property type="gene ID" value="evm.TU.02.2219"/>
</dbReference>
<dbReference type="EMBL" id="UZAU01000235">
    <property type="status" value="NOT_ANNOTATED_CDS"/>
    <property type="molecule type" value="Genomic_DNA"/>
</dbReference>
<dbReference type="Proteomes" id="UP000596661">
    <property type="component" value="Chromosome 2"/>
</dbReference>
<accession>A0A803NWW8</accession>
<evidence type="ECO:0000313" key="2">
    <source>
        <dbReference type="Proteomes" id="UP000596661"/>
    </source>
</evidence>
<dbReference type="AlphaFoldDB" id="A0A803NWW8"/>
<reference evidence="1" key="2">
    <citation type="submission" date="2021-03" db="UniProtKB">
        <authorList>
            <consortium name="EnsemblPlants"/>
        </authorList>
    </citation>
    <scope>IDENTIFICATION</scope>
</reference>
<evidence type="ECO:0000313" key="1">
    <source>
        <dbReference type="EnsemblPlants" id="cds.evm.model.02.2219"/>
    </source>
</evidence>
<keyword evidence="2" id="KW-1185">Reference proteome</keyword>
<proteinExistence type="predicted"/>
<organism evidence="1 2">
    <name type="scientific">Cannabis sativa</name>
    <name type="common">Hemp</name>
    <name type="synonym">Marijuana</name>
    <dbReference type="NCBI Taxonomy" id="3483"/>
    <lineage>
        <taxon>Eukaryota</taxon>
        <taxon>Viridiplantae</taxon>
        <taxon>Streptophyta</taxon>
        <taxon>Embryophyta</taxon>
        <taxon>Tracheophyta</taxon>
        <taxon>Spermatophyta</taxon>
        <taxon>Magnoliopsida</taxon>
        <taxon>eudicotyledons</taxon>
        <taxon>Gunneridae</taxon>
        <taxon>Pentapetalae</taxon>
        <taxon>rosids</taxon>
        <taxon>fabids</taxon>
        <taxon>Rosales</taxon>
        <taxon>Cannabaceae</taxon>
        <taxon>Cannabis</taxon>
    </lineage>
</organism>